<proteinExistence type="predicted"/>
<feature type="coiled-coil region" evidence="1">
    <location>
        <begin position="17"/>
        <end position="75"/>
    </location>
</feature>
<dbReference type="Proteomes" id="UP000789375">
    <property type="component" value="Unassembled WGS sequence"/>
</dbReference>
<protein>
    <submittedName>
        <fullName evidence="2">14119_t:CDS:1</fullName>
    </submittedName>
</protein>
<evidence type="ECO:0000256" key="1">
    <source>
        <dbReference type="SAM" id="Coils"/>
    </source>
</evidence>
<keyword evidence="3" id="KW-1185">Reference proteome</keyword>
<dbReference type="AlphaFoldDB" id="A0A9N9GQM5"/>
<gene>
    <name evidence="2" type="ORF">FMOSSE_LOCUS10077</name>
</gene>
<comment type="caution">
    <text evidence="2">The sequence shown here is derived from an EMBL/GenBank/DDBJ whole genome shotgun (WGS) entry which is preliminary data.</text>
</comment>
<dbReference type="EMBL" id="CAJVPP010003177">
    <property type="protein sequence ID" value="CAG8622800.1"/>
    <property type="molecule type" value="Genomic_DNA"/>
</dbReference>
<organism evidence="2 3">
    <name type="scientific">Funneliformis mosseae</name>
    <name type="common">Endomycorrhizal fungus</name>
    <name type="synonym">Glomus mosseae</name>
    <dbReference type="NCBI Taxonomy" id="27381"/>
    <lineage>
        <taxon>Eukaryota</taxon>
        <taxon>Fungi</taxon>
        <taxon>Fungi incertae sedis</taxon>
        <taxon>Mucoromycota</taxon>
        <taxon>Glomeromycotina</taxon>
        <taxon>Glomeromycetes</taxon>
        <taxon>Glomerales</taxon>
        <taxon>Glomeraceae</taxon>
        <taxon>Funneliformis</taxon>
    </lineage>
</organism>
<accession>A0A9N9GQM5</accession>
<evidence type="ECO:0000313" key="2">
    <source>
        <dbReference type="EMBL" id="CAG8622800.1"/>
    </source>
</evidence>
<keyword evidence="1" id="KW-0175">Coiled coil</keyword>
<evidence type="ECO:0000313" key="3">
    <source>
        <dbReference type="Proteomes" id="UP000789375"/>
    </source>
</evidence>
<sequence>MNDPAYIEILNTNKKLRKELKDEITESKLKNKMLKLLSRELENCYKILSHQDSIILAHEDKIASLKSEIKSLKQHFHKVLQDLRHKAN</sequence>
<name>A0A9N9GQM5_FUNMO</name>
<reference evidence="2" key="1">
    <citation type="submission" date="2021-06" db="EMBL/GenBank/DDBJ databases">
        <authorList>
            <person name="Kallberg Y."/>
            <person name="Tangrot J."/>
            <person name="Rosling A."/>
        </authorList>
    </citation>
    <scope>NUCLEOTIDE SEQUENCE</scope>
    <source>
        <strain evidence="2">87-6 pot B 2015</strain>
    </source>
</reference>